<evidence type="ECO:0000313" key="23">
    <source>
        <dbReference type="Proteomes" id="UP000037035"/>
    </source>
</evidence>
<keyword evidence="13" id="KW-0694">RNA-binding</keyword>
<dbReference type="GO" id="GO:0004519">
    <property type="term" value="F:endonuclease activity"/>
    <property type="evidence" value="ECO:0007669"/>
    <property type="project" value="UniProtKB-KW"/>
</dbReference>
<dbReference type="GO" id="GO:0032196">
    <property type="term" value="P:transposition"/>
    <property type="evidence" value="ECO:0007669"/>
    <property type="project" value="UniProtKB-KW"/>
</dbReference>
<evidence type="ECO:0000256" key="6">
    <source>
        <dbReference type="ARBA" id="ARBA00022722"/>
    </source>
</evidence>
<dbReference type="SUPFAM" id="SSF53098">
    <property type="entry name" value="Ribonuclease H-like"/>
    <property type="match status" value="1"/>
</dbReference>
<dbReference type="Pfam" id="PF13976">
    <property type="entry name" value="gag_pre-integrs"/>
    <property type="match status" value="1"/>
</dbReference>
<dbReference type="GO" id="GO:0008233">
    <property type="term" value="F:peptidase activity"/>
    <property type="evidence" value="ECO:0007669"/>
    <property type="project" value="UniProtKB-KW"/>
</dbReference>
<dbReference type="GO" id="GO:0005524">
    <property type="term" value="F:ATP binding"/>
    <property type="evidence" value="ECO:0007669"/>
    <property type="project" value="UniProtKB-KW"/>
</dbReference>
<evidence type="ECO:0000256" key="2">
    <source>
        <dbReference type="ARBA" id="ARBA00022578"/>
    </source>
</evidence>
<keyword evidence="16" id="KW-0808">Transferase</keyword>
<dbReference type="GO" id="GO:0006508">
    <property type="term" value="P:proteolysis"/>
    <property type="evidence" value="ECO:0007669"/>
    <property type="project" value="UniProtKB-KW"/>
</dbReference>
<evidence type="ECO:0000256" key="9">
    <source>
        <dbReference type="ARBA" id="ARBA00022759"/>
    </source>
</evidence>
<dbReference type="GO" id="GO:0015074">
    <property type="term" value="P:DNA integration"/>
    <property type="evidence" value="ECO:0007669"/>
    <property type="project" value="UniProtKB-KW"/>
</dbReference>
<keyword evidence="15" id="KW-0695">RNA-directed DNA polymerase</keyword>
<evidence type="ECO:0000256" key="14">
    <source>
        <dbReference type="ARBA" id="ARBA00022908"/>
    </source>
</evidence>
<evidence type="ECO:0000256" key="13">
    <source>
        <dbReference type="ARBA" id="ARBA00022884"/>
    </source>
</evidence>
<dbReference type="EMBL" id="LAVV01007104">
    <property type="protein sequence ID" value="KNZ57100.1"/>
    <property type="molecule type" value="Genomic_DNA"/>
</dbReference>
<gene>
    <name evidence="22" type="ORF">VP01_2240g3</name>
</gene>
<keyword evidence="23" id="KW-1185">Reference proteome</keyword>
<proteinExistence type="predicted"/>
<keyword evidence="16" id="KW-0239">DNA-directed DNA polymerase</keyword>
<evidence type="ECO:0000256" key="17">
    <source>
        <dbReference type="ARBA" id="ARBA00023113"/>
    </source>
</evidence>
<keyword evidence="11" id="KW-0067">ATP-binding</keyword>
<accession>A0A0L6VAF2</accession>
<dbReference type="InterPro" id="IPR025724">
    <property type="entry name" value="GAG-pre-integrase_dom"/>
</dbReference>
<keyword evidence="9" id="KW-0255">Endonuclease</keyword>
<dbReference type="PANTHER" id="PTHR42648:SF11">
    <property type="entry name" value="TRANSPOSON TY4-P GAG-POL POLYPROTEIN"/>
    <property type="match status" value="1"/>
</dbReference>
<dbReference type="GO" id="GO:0003964">
    <property type="term" value="F:RNA-directed DNA polymerase activity"/>
    <property type="evidence" value="ECO:0007669"/>
    <property type="project" value="UniProtKB-KW"/>
</dbReference>
<dbReference type="InterPro" id="IPR001584">
    <property type="entry name" value="Integrase_cat-core"/>
</dbReference>
<dbReference type="GO" id="GO:0006310">
    <property type="term" value="P:DNA recombination"/>
    <property type="evidence" value="ECO:0007669"/>
    <property type="project" value="UniProtKB-KW"/>
</dbReference>
<keyword evidence="18" id="KW-0233">DNA recombination</keyword>
<dbReference type="GO" id="GO:0003723">
    <property type="term" value="F:RNA binding"/>
    <property type="evidence" value="ECO:0007669"/>
    <property type="project" value="UniProtKB-KW"/>
</dbReference>
<keyword evidence="7" id="KW-0479">Metal-binding</keyword>
<comment type="catalytic activity">
    <reaction evidence="20">
        <text>DNA(n) + a 2'-deoxyribonucleoside 5'-triphosphate = DNA(n+1) + diphosphate</text>
        <dbReference type="Rhea" id="RHEA:22508"/>
        <dbReference type="Rhea" id="RHEA-COMP:17339"/>
        <dbReference type="Rhea" id="RHEA-COMP:17340"/>
        <dbReference type="ChEBI" id="CHEBI:33019"/>
        <dbReference type="ChEBI" id="CHEBI:61560"/>
        <dbReference type="ChEBI" id="CHEBI:173112"/>
        <dbReference type="EC" id="2.7.7.7"/>
    </reaction>
</comment>
<evidence type="ECO:0000259" key="21">
    <source>
        <dbReference type="PROSITE" id="PS50994"/>
    </source>
</evidence>
<evidence type="ECO:0000256" key="8">
    <source>
        <dbReference type="ARBA" id="ARBA00022741"/>
    </source>
</evidence>
<dbReference type="PANTHER" id="PTHR42648">
    <property type="entry name" value="TRANSPOSASE, PUTATIVE-RELATED"/>
    <property type="match status" value="1"/>
</dbReference>
<dbReference type="InterPro" id="IPR036397">
    <property type="entry name" value="RNaseH_sf"/>
</dbReference>
<evidence type="ECO:0000256" key="1">
    <source>
        <dbReference type="ARBA" id="ARBA00002180"/>
    </source>
</evidence>
<dbReference type="Gene3D" id="3.30.420.10">
    <property type="entry name" value="Ribonuclease H-like superfamily/Ribonuclease H"/>
    <property type="match status" value="1"/>
</dbReference>
<keyword evidence="12" id="KW-0460">Magnesium</keyword>
<reference evidence="22 23" key="1">
    <citation type="submission" date="2015-08" db="EMBL/GenBank/DDBJ databases">
        <title>Next Generation Sequencing and Analysis of the Genome of Puccinia sorghi L Schw, the Causal Agent of Maize Common Rust.</title>
        <authorList>
            <person name="Rochi L."/>
            <person name="Burguener G."/>
            <person name="Darino M."/>
            <person name="Turjanski A."/>
            <person name="Kreff E."/>
            <person name="Dieguez M.J."/>
            <person name="Sacco F."/>
        </authorList>
    </citation>
    <scope>NUCLEOTIDE SEQUENCE [LARGE SCALE GENOMIC DNA]</scope>
    <source>
        <strain evidence="22 23">RO10H11247</strain>
    </source>
</reference>
<comment type="catalytic activity">
    <reaction evidence="19">
        <text>DNA(n) + a 2'-deoxyribonucleoside 5'-triphosphate = DNA(n+1) + diphosphate</text>
        <dbReference type="Rhea" id="RHEA:22508"/>
        <dbReference type="Rhea" id="RHEA-COMP:17339"/>
        <dbReference type="Rhea" id="RHEA-COMP:17340"/>
        <dbReference type="ChEBI" id="CHEBI:33019"/>
        <dbReference type="ChEBI" id="CHEBI:61560"/>
        <dbReference type="ChEBI" id="CHEBI:173112"/>
        <dbReference type="EC" id="2.7.7.49"/>
    </reaction>
</comment>
<feature type="domain" description="Integrase catalytic" evidence="21">
    <location>
        <begin position="242"/>
        <end position="354"/>
    </location>
</feature>
<keyword evidence="3" id="KW-1188">Viral release from host cell</keyword>
<keyword evidence="17" id="KW-0917">Virion maturation</keyword>
<keyword evidence="10" id="KW-0378">Hydrolase</keyword>
<name>A0A0L6VAF2_9BASI</name>
<dbReference type="OrthoDB" id="5017987at2759"/>
<evidence type="ECO:0000256" key="19">
    <source>
        <dbReference type="ARBA" id="ARBA00048173"/>
    </source>
</evidence>
<dbReference type="STRING" id="27349.A0A0L6VAF2"/>
<comment type="caution">
    <text evidence="22">The sequence shown here is derived from an EMBL/GenBank/DDBJ whole genome shotgun (WGS) entry which is preliminary data.</text>
</comment>
<dbReference type="Proteomes" id="UP000037035">
    <property type="component" value="Unassembled WGS sequence"/>
</dbReference>
<evidence type="ECO:0000256" key="7">
    <source>
        <dbReference type="ARBA" id="ARBA00022723"/>
    </source>
</evidence>
<evidence type="ECO:0000256" key="3">
    <source>
        <dbReference type="ARBA" id="ARBA00022612"/>
    </source>
</evidence>
<dbReference type="VEuPathDB" id="FungiDB:VP01_2240g3"/>
<evidence type="ECO:0000256" key="15">
    <source>
        <dbReference type="ARBA" id="ARBA00022918"/>
    </source>
</evidence>
<keyword evidence="14" id="KW-0229">DNA integration</keyword>
<dbReference type="Pfam" id="PF22936">
    <property type="entry name" value="Pol_BBD"/>
    <property type="match status" value="1"/>
</dbReference>
<keyword evidence="6" id="KW-0540">Nuclease</keyword>
<evidence type="ECO:0000256" key="10">
    <source>
        <dbReference type="ARBA" id="ARBA00022801"/>
    </source>
</evidence>
<dbReference type="GO" id="GO:0003887">
    <property type="term" value="F:DNA-directed DNA polymerase activity"/>
    <property type="evidence" value="ECO:0007669"/>
    <property type="project" value="UniProtKB-KW"/>
</dbReference>
<keyword evidence="4" id="KW-0645">Protease</keyword>
<evidence type="ECO:0000256" key="12">
    <source>
        <dbReference type="ARBA" id="ARBA00022842"/>
    </source>
</evidence>
<dbReference type="InterPro" id="IPR054722">
    <property type="entry name" value="PolX-like_BBD"/>
</dbReference>
<protein>
    <recommendedName>
        <fullName evidence="21">Integrase catalytic domain-containing protein</fullName>
    </recommendedName>
</protein>
<organism evidence="22 23">
    <name type="scientific">Puccinia sorghi</name>
    <dbReference type="NCBI Taxonomy" id="27349"/>
    <lineage>
        <taxon>Eukaryota</taxon>
        <taxon>Fungi</taxon>
        <taxon>Dikarya</taxon>
        <taxon>Basidiomycota</taxon>
        <taxon>Pucciniomycotina</taxon>
        <taxon>Pucciniomycetes</taxon>
        <taxon>Pucciniales</taxon>
        <taxon>Pucciniaceae</taxon>
        <taxon>Puccinia</taxon>
    </lineage>
</organism>
<keyword evidence="8" id="KW-0547">Nucleotide-binding</keyword>
<dbReference type="InterPro" id="IPR012337">
    <property type="entry name" value="RNaseH-like_sf"/>
</dbReference>
<keyword evidence="5" id="KW-0548">Nucleotidyltransferase</keyword>
<dbReference type="AlphaFoldDB" id="A0A0L6VAF2"/>
<dbReference type="GO" id="GO:0005634">
    <property type="term" value="C:nucleus"/>
    <property type="evidence" value="ECO:0007669"/>
    <property type="project" value="UniProtKB-ARBA"/>
</dbReference>
<comment type="function">
    <text evidence="1">The aspartyl protease (PR) mediates the proteolytic cleavages of the Gag and Gag-Pol polyproteins after assembly of the VLP.</text>
</comment>
<evidence type="ECO:0000256" key="5">
    <source>
        <dbReference type="ARBA" id="ARBA00022695"/>
    </source>
</evidence>
<evidence type="ECO:0000256" key="4">
    <source>
        <dbReference type="ARBA" id="ARBA00022670"/>
    </source>
</evidence>
<evidence type="ECO:0000256" key="20">
    <source>
        <dbReference type="ARBA" id="ARBA00049244"/>
    </source>
</evidence>
<evidence type="ECO:0000256" key="11">
    <source>
        <dbReference type="ARBA" id="ARBA00022840"/>
    </source>
</evidence>
<dbReference type="InterPro" id="IPR039537">
    <property type="entry name" value="Retrotran_Ty1/copia-like"/>
</dbReference>
<evidence type="ECO:0000313" key="22">
    <source>
        <dbReference type="EMBL" id="KNZ57100.1"/>
    </source>
</evidence>
<evidence type="ECO:0000256" key="16">
    <source>
        <dbReference type="ARBA" id="ARBA00022932"/>
    </source>
</evidence>
<keyword evidence="2" id="KW-0815">Transposition</keyword>
<dbReference type="PROSITE" id="PS50994">
    <property type="entry name" value="INTEGRASE"/>
    <property type="match status" value="1"/>
</dbReference>
<evidence type="ECO:0000256" key="18">
    <source>
        <dbReference type="ARBA" id="ARBA00023172"/>
    </source>
</evidence>
<dbReference type="GO" id="GO:0046872">
    <property type="term" value="F:metal ion binding"/>
    <property type="evidence" value="ECO:0007669"/>
    <property type="project" value="UniProtKB-KW"/>
</dbReference>
<sequence>MVVTTIQSISLDEANPLVTPEELSDLIERGGRLFGLDSCASHNFTNDLSLLYDTTPLHQPLPLNVANNATKSYVTAVGKMKIKNVSGSIMLNNVYYSPDAACTLLSVETLRLGGGRIRVNDLGNASVSFPNGFTIQSFSVHCRWQIPAFVVSTHPPFVFVPPVKCLTASKSISNDNSPMTIMSVSQKDSDALMWHRRLGHLSLKRIIQMCSSGELAGLPPKLTNKDFICEDCLVRKSKRQQGTRIPDKGELQAMDVIVSDLLGPFVEGFSGVQYIVVFWDLATTYSEGFLLKSKKDVCLNFKRYIKRMERLTGKKLKVFRTDGGGEFKSKAFIDWSKDKGISHQYLMPYGPEKN</sequence>